<name>A0A1I1IDP0_9LACT</name>
<dbReference type="PANTHER" id="PTHR42796">
    <property type="entry name" value="FUMARYLACETOACETATE HYDROLASE DOMAIN-CONTAINING PROTEIN 2A-RELATED"/>
    <property type="match status" value="1"/>
</dbReference>
<sequence>MKLVRYKTRETSEEHLGLEWENDVLDILRLSRHLNTSVPHTMDDLLENSTHSINQIDETLDRAENLSVKTNNYLIPASELIYLPLIMRPEKILCVGMNYVEHIKATGGEVPTSPVFFNKFSNTLAAHRQTIPLQANAQHADYEAELVIVIGKEVNNVCEKNAEDAILGYTVGNDLSERAFQFQSSQWLIGKSMDHFAPIGPALVTKNEIKSVQDLTIETRRNGNLVQNSSTSDMLFSVAKIVSEASQYMTLKPGDLIFTGTPRGVILEQPKDKQKWLKAGDQIEISIESLGTLSNTFI</sequence>
<dbReference type="SUPFAM" id="SSF56529">
    <property type="entry name" value="FAH"/>
    <property type="match status" value="1"/>
</dbReference>
<dbReference type="EMBL" id="FOLT01000005">
    <property type="protein sequence ID" value="SFC34354.1"/>
    <property type="molecule type" value="Genomic_DNA"/>
</dbReference>
<dbReference type="PANTHER" id="PTHR42796:SF4">
    <property type="entry name" value="FUMARYLACETOACETATE HYDROLASE DOMAIN-CONTAINING PROTEIN 2A"/>
    <property type="match status" value="1"/>
</dbReference>
<evidence type="ECO:0000313" key="4">
    <source>
        <dbReference type="EMBL" id="SFC34354.1"/>
    </source>
</evidence>
<keyword evidence="5" id="KW-1185">Reference proteome</keyword>
<dbReference type="FunFam" id="3.90.850.10:FF:000002">
    <property type="entry name" value="2-hydroxyhepta-2,4-diene-1,7-dioate isomerase"/>
    <property type="match status" value="1"/>
</dbReference>
<protein>
    <submittedName>
        <fullName evidence="4">2-keto-4-pentenoate hydratase/2-oxohepta-3-ene-1,7-dioic acid hydratase (Catechol pathway)</fullName>
    </submittedName>
</protein>
<accession>A0A1I1IDP0</accession>
<comment type="similarity">
    <text evidence="1">Belongs to the FAH family.</text>
</comment>
<evidence type="ECO:0000259" key="3">
    <source>
        <dbReference type="Pfam" id="PF01557"/>
    </source>
</evidence>
<dbReference type="Pfam" id="PF01557">
    <property type="entry name" value="FAA_hydrolase"/>
    <property type="match status" value="1"/>
</dbReference>
<dbReference type="GO" id="GO:0016853">
    <property type="term" value="F:isomerase activity"/>
    <property type="evidence" value="ECO:0007669"/>
    <property type="project" value="UniProtKB-ARBA"/>
</dbReference>
<dbReference type="STRING" id="753702.SAMN04488102_10569"/>
<dbReference type="Proteomes" id="UP000199612">
    <property type="component" value="Unassembled WGS sequence"/>
</dbReference>
<dbReference type="Gene3D" id="3.90.850.10">
    <property type="entry name" value="Fumarylacetoacetase-like, C-terminal domain"/>
    <property type="match status" value="1"/>
</dbReference>
<dbReference type="OrthoDB" id="9805307at2"/>
<dbReference type="InterPro" id="IPR036663">
    <property type="entry name" value="Fumarylacetoacetase_C_sf"/>
</dbReference>
<dbReference type="GO" id="GO:0046872">
    <property type="term" value="F:metal ion binding"/>
    <property type="evidence" value="ECO:0007669"/>
    <property type="project" value="UniProtKB-KW"/>
</dbReference>
<organism evidence="4 5">
    <name type="scientific">Alkalibacterium subtropicum</name>
    <dbReference type="NCBI Taxonomy" id="753702"/>
    <lineage>
        <taxon>Bacteria</taxon>
        <taxon>Bacillati</taxon>
        <taxon>Bacillota</taxon>
        <taxon>Bacilli</taxon>
        <taxon>Lactobacillales</taxon>
        <taxon>Carnobacteriaceae</taxon>
        <taxon>Alkalibacterium</taxon>
    </lineage>
</organism>
<dbReference type="RefSeq" id="WP_091529819.1">
    <property type="nucleotide sequence ID" value="NZ_FOLT01000005.1"/>
</dbReference>
<gene>
    <name evidence="4" type="ORF">SAMN04488102_10569</name>
</gene>
<dbReference type="GO" id="GO:0019752">
    <property type="term" value="P:carboxylic acid metabolic process"/>
    <property type="evidence" value="ECO:0007669"/>
    <property type="project" value="UniProtKB-ARBA"/>
</dbReference>
<evidence type="ECO:0000256" key="2">
    <source>
        <dbReference type="ARBA" id="ARBA00022723"/>
    </source>
</evidence>
<dbReference type="InterPro" id="IPR011234">
    <property type="entry name" value="Fumarylacetoacetase-like_C"/>
</dbReference>
<feature type="domain" description="Fumarylacetoacetase-like C-terminal" evidence="3">
    <location>
        <begin position="91"/>
        <end position="297"/>
    </location>
</feature>
<keyword evidence="2" id="KW-0479">Metal-binding</keyword>
<dbReference type="AlphaFoldDB" id="A0A1I1IDP0"/>
<evidence type="ECO:0000256" key="1">
    <source>
        <dbReference type="ARBA" id="ARBA00010211"/>
    </source>
</evidence>
<proteinExistence type="inferred from homology"/>
<reference evidence="5" key="1">
    <citation type="submission" date="2016-10" db="EMBL/GenBank/DDBJ databases">
        <authorList>
            <person name="Varghese N."/>
            <person name="Submissions S."/>
        </authorList>
    </citation>
    <scope>NUCLEOTIDE SEQUENCE [LARGE SCALE GENOMIC DNA]</scope>
    <source>
        <strain evidence="5">DSM 23664</strain>
    </source>
</reference>
<evidence type="ECO:0000313" key="5">
    <source>
        <dbReference type="Proteomes" id="UP000199612"/>
    </source>
</evidence>
<dbReference type="InterPro" id="IPR051121">
    <property type="entry name" value="FAH"/>
</dbReference>